<dbReference type="PANTHER" id="PTHR32099">
    <property type="entry name" value="CYSTEINE-RICH REPEAT SECRETORY PROTEIN"/>
    <property type="match status" value="1"/>
</dbReference>
<proteinExistence type="predicted"/>
<gene>
    <name evidence="5" type="ORF">OLEA9_A031699</name>
</gene>
<keyword evidence="2" id="KW-0677">Repeat</keyword>
<dbReference type="Pfam" id="PF01657">
    <property type="entry name" value="Stress-antifung"/>
    <property type="match status" value="1"/>
</dbReference>
<accession>A0A8S0UP18</accession>
<dbReference type="Proteomes" id="UP000594638">
    <property type="component" value="Unassembled WGS sequence"/>
</dbReference>
<protein>
    <recommendedName>
        <fullName evidence="4">Gnk2-homologous domain-containing protein</fullName>
    </recommendedName>
</protein>
<sequence>MSFWKWLIPFIFLILTNLVVIVNSQYLSPYFRHQCLHNGNYTTNSTYHTNLNSFPSSVSSNIDINGFYYSSVGENPDRFNAIALCRGDIQLDKCRSCVYNAARSILQLCPYQKQAILSDLHCMVRYSNNSIFRTLAIRPYFQAREDENVTNRDQFNQELRTLLDSLRSQAAHGGPLKKFAAAKRTAPNFQTIYGLVQCKKGK</sequence>
<dbReference type="PROSITE" id="PS51473">
    <property type="entry name" value="GNK2"/>
    <property type="match status" value="2"/>
</dbReference>
<dbReference type="InterPro" id="IPR038408">
    <property type="entry name" value="GNK2_sf"/>
</dbReference>
<evidence type="ECO:0000256" key="3">
    <source>
        <dbReference type="SAM" id="SignalP"/>
    </source>
</evidence>
<feature type="domain" description="Gnk2-homologous" evidence="4">
    <location>
        <begin position="29"/>
        <end position="131"/>
    </location>
</feature>
<keyword evidence="1 3" id="KW-0732">Signal</keyword>
<name>A0A8S0UP18_OLEEU</name>
<feature type="domain" description="Gnk2-homologous" evidence="4">
    <location>
        <begin position="137"/>
        <end position="202"/>
    </location>
</feature>
<dbReference type="OrthoDB" id="878372at2759"/>
<dbReference type="AlphaFoldDB" id="A0A8S0UP18"/>
<dbReference type="Gramene" id="OE9A031699T1">
    <property type="protein sequence ID" value="OE9A031699C1"/>
    <property type="gene ID" value="OE9A031699"/>
</dbReference>
<organism evidence="5 6">
    <name type="scientific">Olea europaea subsp. europaea</name>
    <dbReference type="NCBI Taxonomy" id="158383"/>
    <lineage>
        <taxon>Eukaryota</taxon>
        <taxon>Viridiplantae</taxon>
        <taxon>Streptophyta</taxon>
        <taxon>Embryophyta</taxon>
        <taxon>Tracheophyta</taxon>
        <taxon>Spermatophyta</taxon>
        <taxon>Magnoliopsida</taxon>
        <taxon>eudicotyledons</taxon>
        <taxon>Gunneridae</taxon>
        <taxon>Pentapetalae</taxon>
        <taxon>asterids</taxon>
        <taxon>lamiids</taxon>
        <taxon>Lamiales</taxon>
        <taxon>Oleaceae</taxon>
        <taxon>Oleeae</taxon>
        <taxon>Olea</taxon>
    </lineage>
</organism>
<keyword evidence="6" id="KW-1185">Reference proteome</keyword>
<dbReference type="InterPro" id="IPR002902">
    <property type="entry name" value="GNK2"/>
</dbReference>
<dbReference type="CDD" id="cd23509">
    <property type="entry name" value="Gnk2-like"/>
    <property type="match status" value="2"/>
</dbReference>
<comment type="caution">
    <text evidence="5">The sequence shown here is derived from an EMBL/GenBank/DDBJ whole genome shotgun (WGS) entry which is preliminary data.</text>
</comment>
<dbReference type="EMBL" id="CACTIH010009027">
    <property type="protein sequence ID" value="CAA3019534.1"/>
    <property type="molecule type" value="Genomic_DNA"/>
</dbReference>
<dbReference type="PANTHER" id="PTHR32099:SF51">
    <property type="entry name" value="CYSTEINE-RICH RECEPTOR-LIKE PROTEIN KINASE 25 ISOFORM X1"/>
    <property type="match status" value="1"/>
</dbReference>
<feature type="signal peptide" evidence="3">
    <location>
        <begin position="1"/>
        <end position="24"/>
    </location>
</feature>
<dbReference type="Gene3D" id="3.30.430.20">
    <property type="entry name" value="Gnk2 domain, C-X8-C-X2-C motif"/>
    <property type="match status" value="2"/>
</dbReference>
<evidence type="ECO:0000313" key="5">
    <source>
        <dbReference type="EMBL" id="CAA3019534.1"/>
    </source>
</evidence>
<evidence type="ECO:0000313" key="6">
    <source>
        <dbReference type="Proteomes" id="UP000594638"/>
    </source>
</evidence>
<evidence type="ECO:0000259" key="4">
    <source>
        <dbReference type="PROSITE" id="PS51473"/>
    </source>
</evidence>
<dbReference type="FunFam" id="3.30.430.20:FF:000003">
    <property type="entry name" value="Cysteine-rich RLK (RECEPTOR-like protein kinase) 10"/>
    <property type="match status" value="1"/>
</dbReference>
<reference evidence="5 6" key="1">
    <citation type="submission" date="2019-12" db="EMBL/GenBank/DDBJ databases">
        <authorList>
            <person name="Alioto T."/>
            <person name="Alioto T."/>
            <person name="Gomez Garrido J."/>
        </authorList>
    </citation>
    <scope>NUCLEOTIDE SEQUENCE [LARGE SCALE GENOMIC DNA]</scope>
</reference>
<feature type="chain" id="PRO_5035797292" description="Gnk2-homologous domain-containing protein" evidence="3">
    <location>
        <begin position="25"/>
        <end position="202"/>
    </location>
</feature>
<evidence type="ECO:0000256" key="1">
    <source>
        <dbReference type="ARBA" id="ARBA00022729"/>
    </source>
</evidence>
<evidence type="ECO:0000256" key="2">
    <source>
        <dbReference type="ARBA" id="ARBA00022737"/>
    </source>
</evidence>